<comment type="caution">
    <text evidence="2">The sequence shown here is derived from an EMBL/GenBank/DDBJ whole genome shotgun (WGS) entry which is preliminary data.</text>
</comment>
<name>A0A4Y8CV25_9HELO</name>
<reference evidence="2 3" key="1">
    <citation type="submission" date="2017-11" db="EMBL/GenBank/DDBJ databases">
        <title>Comparative genomics of Botrytis spp.</title>
        <authorList>
            <person name="Valero-Jimenez C.A."/>
            <person name="Tapia P."/>
            <person name="Veloso J."/>
            <person name="Silva-Moreno E."/>
            <person name="Staats M."/>
            <person name="Valdes J.H."/>
            <person name="Van Kan J.A.L."/>
        </authorList>
    </citation>
    <scope>NUCLEOTIDE SEQUENCE [LARGE SCALE GENOMIC DNA]</scope>
    <source>
        <strain evidence="2 3">MUCL2830</strain>
    </source>
</reference>
<gene>
    <name evidence="2" type="ORF">BOTCAL_0285g00170</name>
</gene>
<feature type="compositionally biased region" description="Polar residues" evidence="1">
    <location>
        <begin position="240"/>
        <end position="252"/>
    </location>
</feature>
<accession>A0A4Y8CV25</accession>
<keyword evidence="3" id="KW-1185">Reference proteome</keyword>
<dbReference type="OrthoDB" id="3558575at2759"/>
<evidence type="ECO:0000313" key="2">
    <source>
        <dbReference type="EMBL" id="TEY49535.1"/>
    </source>
</evidence>
<proteinExistence type="predicted"/>
<evidence type="ECO:0000313" key="3">
    <source>
        <dbReference type="Proteomes" id="UP000297299"/>
    </source>
</evidence>
<feature type="region of interest" description="Disordered" evidence="1">
    <location>
        <begin position="214"/>
        <end position="294"/>
    </location>
</feature>
<sequence>MSQQKRPEQGDGTNWHDYNRRAVELIMRGPAAYTDLDNIQNMQNPFRSAPEFDASYRSDNPGMNWDIISYNMNGAKFWVTVDRGVTKVGPGVVVTRDQQIKQQNWQREIGEIAASDQWPIIEDGLRNEDGGNRWWRDPVYLAWFQATRDMIFPPNTSALASNSNNSTTAHSGGGTYSMSGGQYSSGAQYSGGESSKSGGTYSAGGAQYTGGAQYSGGESSNSGGTYSAGGAQYPGDAQYSDGTSYHTGESAPTSTYFDPTTDTTEDGRPRENRSSGTSGRGAGNTGHSSRHSHR</sequence>
<dbReference type="Proteomes" id="UP000297299">
    <property type="component" value="Unassembled WGS sequence"/>
</dbReference>
<protein>
    <submittedName>
        <fullName evidence="2">Uncharacterized protein</fullName>
    </submittedName>
</protein>
<feature type="compositionally biased region" description="Low complexity" evidence="1">
    <location>
        <begin position="253"/>
        <end position="262"/>
    </location>
</feature>
<dbReference type="AlphaFoldDB" id="A0A4Y8CV25"/>
<dbReference type="EMBL" id="PHWZ01000284">
    <property type="protein sequence ID" value="TEY49535.1"/>
    <property type="molecule type" value="Genomic_DNA"/>
</dbReference>
<organism evidence="2 3">
    <name type="scientific">Botryotinia calthae</name>
    <dbReference type="NCBI Taxonomy" id="38488"/>
    <lineage>
        <taxon>Eukaryota</taxon>
        <taxon>Fungi</taxon>
        <taxon>Dikarya</taxon>
        <taxon>Ascomycota</taxon>
        <taxon>Pezizomycotina</taxon>
        <taxon>Leotiomycetes</taxon>
        <taxon>Helotiales</taxon>
        <taxon>Sclerotiniaceae</taxon>
        <taxon>Botryotinia</taxon>
    </lineage>
</organism>
<evidence type="ECO:0000256" key="1">
    <source>
        <dbReference type="SAM" id="MobiDB-lite"/>
    </source>
</evidence>